<sequence length="264" mass="29015">MNDVSVNGVWLSTLNILLVSRDLPPLPDTEENTIKLAGRDGVKSFGSTYAARPLGLGLFIMGDDYYGTVANLARVFDVKNGPAIVIFDDIPQKRFIAEYRGSMAFDTSTGNRKIDVPMKMDDSWIESIQDTELREYGEGLSFGEGYFYISDSSFSITASGQTFTVNNEGSTLAYPLIRITGAFTNLSMSDGIQTLTITGSAGTNDVFEIDCDLDKCSVRLNGVNAWSRSNGVFFVLEPGETTFTVTATSPNITVEVIYRYQYLY</sequence>
<dbReference type="HOGENOM" id="CLU_1053110_0_0_9"/>
<evidence type="ECO:0000259" key="2">
    <source>
        <dbReference type="Pfam" id="PF22768"/>
    </source>
</evidence>
<name>A0A089LHU2_PAEBO</name>
<dbReference type="Gene3D" id="2.40.30.200">
    <property type="match status" value="1"/>
</dbReference>
<dbReference type="Pfam" id="PF22768">
    <property type="entry name" value="SPP1_Dit"/>
    <property type="match status" value="1"/>
</dbReference>
<dbReference type="Pfam" id="PF05709">
    <property type="entry name" value="Sipho_tail"/>
    <property type="match status" value="1"/>
</dbReference>
<protein>
    <recommendedName>
        <fullName evidence="5">Phage tail protein</fullName>
    </recommendedName>
</protein>
<dbReference type="Gene3D" id="2.60.120.860">
    <property type="match status" value="1"/>
</dbReference>
<evidence type="ECO:0000259" key="1">
    <source>
        <dbReference type="Pfam" id="PF05709"/>
    </source>
</evidence>
<dbReference type="InterPro" id="IPR008841">
    <property type="entry name" value="Siphovirus-type_tail_N"/>
</dbReference>
<dbReference type="InterPro" id="IPR054738">
    <property type="entry name" value="Siphovirus-type_tail_C"/>
</dbReference>
<dbReference type="RefSeq" id="WP_042215770.1">
    <property type="nucleotide sequence ID" value="NZ_CP009285.1"/>
</dbReference>
<evidence type="ECO:0000313" key="4">
    <source>
        <dbReference type="Proteomes" id="UP000029518"/>
    </source>
</evidence>
<evidence type="ECO:0008006" key="5">
    <source>
        <dbReference type="Google" id="ProtNLM"/>
    </source>
</evidence>
<dbReference type="KEGG" id="pbd:PBOR_24020"/>
<reference evidence="3" key="1">
    <citation type="submission" date="2014-08" db="EMBL/GenBank/DDBJ databases">
        <title>Comparative genomics of the Paenibacillus odorifer group.</title>
        <authorList>
            <person name="den Bakker H.C."/>
            <person name="Tsai Y.-C.Y.-C."/>
            <person name="Martin N."/>
            <person name="Korlach J."/>
            <person name="Wiedmann M."/>
        </authorList>
    </citation>
    <scope>NUCLEOTIDE SEQUENCE [LARGE SCALE GENOMIC DNA]</scope>
    <source>
        <strain evidence="3">DSM 13188</strain>
    </source>
</reference>
<dbReference type="AlphaFoldDB" id="A0A089LHU2"/>
<accession>A0A089LHU2</accession>
<feature type="domain" description="Siphovirus-type tail component C-terminal" evidence="2">
    <location>
        <begin position="177"/>
        <end position="262"/>
    </location>
</feature>
<proteinExistence type="predicted"/>
<organism evidence="3 4">
    <name type="scientific">Paenibacillus borealis</name>
    <dbReference type="NCBI Taxonomy" id="160799"/>
    <lineage>
        <taxon>Bacteria</taxon>
        <taxon>Bacillati</taxon>
        <taxon>Bacillota</taxon>
        <taxon>Bacilli</taxon>
        <taxon>Bacillales</taxon>
        <taxon>Paenibacillaceae</taxon>
        <taxon>Paenibacillus</taxon>
    </lineage>
</organism>
<dbReference type="OrthoDB" id="3078561at2"/>
<evidence type="ECO:0000313" key="3">
    <source>
        <dbReference type="EMBL" id="AIQ59680.1"/>
    </source>
</evidence>
<dbReference type="EMBL" id="CP009285">
    <property type="protein sequence ID" value="AIQ59680.1"/>
    <property type="molecule type" value="Genomic_DNA"/>
</dbReference>
<gene>
    <name evidence="3" type="ORF">PBOR_24020</name>
</gene>
<feature type="domain" description="Siphovirus-type tail component RIFT-related" evidence="1">
    <location>
        <begin position="23"/>
        <end position="117"/>
    </location>
</feature>
<dbReference type="Proteomes" id="UP000029518">
    <property type="component" value="Chromosome"/>
</dbReference>
<keyword evidence="4" id="KW-1185">Reference proteome</keyword>